<gene>
    <name evidence="1" type="ORF">GCM10010430_40310</name>
</gene>
<evidence type="ECO:0000313" key="1">
    <source>
        <dbReference type="EMBL" id="GAA2252620.1"/>
    </source>
</evidence>
<accession>A0ABP5R9T1</accession>
<protein>
    <recommendedName>
        <fullName evidence="3">SUKH-4 immunity protein of toxin-antitoxin system</fullName>
    </recommendedName>
</protein>
<dbReference type="Pfam" id="PF14440">
    <property type="entry name" value="XOO_2897-deam"/>
    <property type="match status" value="1"/>
</dbReference>
<evidence type="ECO:0000313" key="2">
    <source>
        <dbReference type="Proteomes" id="UP001500305"/>
    </source>
</evidence>
<reference evidence="2" key="1">
    <citation type="journal article" date="2019" name="Int. J. Syst. Evol. Microbiol.">
        <title>The Global Catalogue of Microorganisms (GCM) 10K type strain sequencing project: providing services to taxonomists for standard genome sequencing and annotation.</title>
        <authorList>
            <consortium name="The Broad Institute Genomics Platform"/>
            <consortium name="The Broad Institute Genome Sequencing Center for Infectious Disease"/>
            <person name="Wu L."/>
            <person name="Ma J."/>
        </authorList>
    </citation>
    <scope>NUCLEOTIDE SEQUENCE [LARGE SCALE GENOMIC DNA]</scope>
    <source>
        <strain evidence="2">JCM 7356</strain>
    </source>
</reference>
<name>A0ABP5R9T1_9ACTN</name>
<dbReference type="RefSeq" id="WP_344637828.1">
    <property type="nucleotide sequence ID" value="NZ_BAAATR010000017.1"/>
</dbReference>
<dbReference type="Pfam" id="PF14435">
    <property type="entry name" value="SUKH-4"/>
    <property type="match status" value="1"/>
</dbReference>
<proteinExistence type="predicted"/>
<dbReference type="EMBL" id="BAAATR010000017">
    <property type="protein sequence ID" value="GAA2252620.1"/>
    <property type="molecule type" value="Genomic_DNA"/>
</dbReference>
<dbReference type="InterPro" id="IPR032722">
    <property type="entry name" value="Deaminase_XOO_2897"/>
</dbReference>
<dbReference type="Proteomes" id="UP001500305">
    <property type="component" value="Unassembled WGS sequence"/>
</dbReference>
<organism evidence="1 2">
    <name type="scientific">Kitasatospora cystarginea</name>
    <dbReference type="NCBI Taxonomy" id="58350"/>
    <lineage>
        <taxon>Bacteria</taxon>
        <taxon>Bacillati</taxon>
        <taxon>Actinomycetota</taxon>
        <taxon>Actinomycetes</taxon>
        <taxon>Kitasatosporales</taxon>
        <taxon>Streptomycetaceae</taxon>
        <taxon>Kitasatospora</taxon>
    </lineage>
</organism>
<dbReference type="InterPro" id="IPR025851">
    <property type="entry name" value="SUKH-4"/>
</dbReference>
<keyword evidence="2" id="KW-1185">Reference proteome</keyword>
<evidence type="ECO:0008006" key="3">
    <source>
        <dbReference type="Google" id="ProtNLM"/>
    </source>
</evidence>
<sequence>MSDDLSAALLAHFGERGLHSLPIAPAGPLRSPGLPLQVGPYFRSAEPSEPLSLGEYAAEQGLDAGPMAGQLRIGTDRGAQFYFAPDRSVRAVVLGTDLPELAVNSGVEAFAAGLLLLDGQLPAVSDTQDEDAALAAYRQLRQGLLDLDPAAFEDRESWWPRVLDDLRRPLNIDSSAAFEYVDEHGEKKIVTGGSGIGTAHPEEVVWHRLRAAGVEPEQVTQVYCELEPCLMPGHYCALWLAETFPDARFTHSFDYGRTAESREEGIKALMISLAERHG</sequence>
<comment type="caution">
    <text evidence="1">The sequence shown here is derived from an EMBL/GenBank/DDBJ whole genome shotgun (WGS) entry which is preliminary data.</text>
</comment>